<dbReference type="EMBL" id="JAPQKH010000002">
    <property type="protein sequence ID" value="KAJ5113090.1"/>
    <property type="molecule type" value="Genomic_DNA"/>
</dbReference>
<dbReference type="Proteomes" id="UP001149165">
    <property type="component" value="Unassembled WGS sequence"/>
</dbReference>
<reference evidence="1" key="2">
    <citation type="journal article" date="2023" name="IMA Fungus">
        <title>Comparative genomic study of the Penicillium genus elucidates a diverse pangenome and 15 lateral gene transfer events.</title>
        <authorList>
            <person name="Petersen C."/>
            <person name="Sorensen T."/>
            <person name="Nielsen M.R."/>
            <person name="Sondergaard T.E."/>
            <person name="Sorensen J.L."/>
            <person name="Fitzpatrick D.A."/>
            <person name="Frisvad J.C."/>
            <person name="Nielsen K.L."/>
        </authorList>
    </citation>
    <scope>NUCLEOTIDE SEQUENCE</scope>
    <source>
        <strain evidence="1">IBT 30069</strain>
    </source>
</reference>
<proteinExistence type="predicted"/>
<name>A0A9W9G7L0_9EURO</name>
<reference evidence="1" key="1">
    <citation type="submission" date="2022-11" db="EMBL/GenBank/DDBJ databases">
        <authorList>
            <person name="Petersen C."/>
        </authorList>
    </citation>
    <scope>NUCLEOTIDE SEQUENCE</scope>
    <source>
        <strain evidence="1">IBT 30069</strain>
    </source>
</reference>
<dbReference type="OrthoDB" id="10261408at2759"/>
<accession>A0A9W9G7L0</accession>
<gene>
    <name evidence="1" type="ORF">N7456_001624</name>
</gene>
<comment type="caution">
    <text evidence="1">The sequence shown here is derived from an EMBL/GenBank/DDBJ whole genome shotgun (WGS) entry which is preliminary data.</text>
</comment>
<sequence>MGLWTMRDDKSQEIARQLHETLTAAIYEQREKWDTSDQDGSETQLHEILSPGPASWPMATYQGILIQLIFSLLTNESKTIQLTHDLPEVPSQLLVGLVRTCLKKKMFYYPSILAQFRTEAGSEDSTWIGVDGVKRFNLSLYKVCQSVEIHDPSILDDSFDSETRRGRRSPGERLLCLADLQFALPSEDELRDSASSSTSNEELKGHEDQNIEQLWLSQAAKIVQPREKRFQWIQG</sequence>
<protein>
    <submittedName>
        <fullName evidence="1">Uncharacterized protein</fullName>
    </submittedName>
</protein>
<dbReference type="AlphaFoldDB" id="A0A9W9G7L0"/>
<organism evidence="1 2">
    <name type="scientific">Penicillium angulare</name>
    <dbReference type="NCBI Taxonomy" id="116970"/>
    <lineage>
        <taxon>Eukaryota</taxon>
        <taxon>Fungi</taxon>
        <taxon>Dikarya</taxon>
        <taxon>Ascomycota</taxon>
        <taxon>Pezizomycotina</taxon>
        <taxon>Eurotiomycetes</taxon>
        <taxon>Eurotiomycetidae</taxon>
        <taxon>Eurotiales</taxon>
        <taxon>Aspergillaceae</taxon>
        <taxon>Penicillium</taxon>
    </lineage>
</organism>
<evidence type="ECO:0000313" key="2">
    <source>
        <dbReference type="Proteomes" id="UP001149165"/>
    </source>
</evidence>
<keyword evidence="2" id="KW-1185">Reference proteome</keyword>
<evidence type="ECO:0000313" key="1">
    <source>
        <dbReference type="EMBL" id="KAJ5113090.1"/>
    </source>
</evidence>